<feature type="transmembrane region" description="Helical" evidence="1">
    <location>
        <begin position="9"/>
        <end position="29"/>
    </location>
</feature>
<sequence length="63" mass="7554">MNDKVCKNSLYIALIFDFLGICLMLFNYFVYNKDFWNSTTYNLLFGGLFVLLLCKNYFKKDKK</sequence>
<dbReference type="Proteomes" id="UP000182764">
    <property type="component" value="Unassembled WGS sequence"/>
</dbReference>
<accession>A0A1H7VRQ0</accession>
<keyword evidence="1" id="KW-0472">Membrane</keyword>
<proteinExistence type="predicted"/>
<keyword evidence="1" id="KW-1133">Transmembrane helix</keyword>
<organism evidence="2 3">
    <name type="scientific">Streptococcus gallolyticus</name>
    <dbReference type="NCBI Taxonomy" id="315405"/>
    <lineage>
        <taxon>Bacteria</taxon>
        <taxon>Bacillati</taxon>
        <taxon>Bacillota</taxon>
        <taxon>Bacilli</taxon>
        <taxon>Lactobacillales</taxon>
        <taxon>Streptococcaceae</taxon>
        <taxon>Streptococcus</taxon>
    </lineage>
</organism>
<keyword evidence="1" id="KW-0812">Transmembrane</keyword>
<feature type="transmembrane region" description="Helical" evidence="1">
    <location>
        <begin position="41"/>
        <end position="58"/>
    </location>
</feature>
<evidence type="ECO:0000313" key="2">
    <source>
        <dbReference type="EMBL" id="SEM11911.1"/>
    </source>
</evidence>
<dbReference type="AlphaFoldDB" id="A0A1H7VRQ0"/>
<protein>
    <submittedName>
        <fullName evidence="2">Uncharacterized protein</fullName>
    </submittedName>
</protein>
<gene>
    <name evidence="2" type="ORF">SAMN04487839_102476</name>
</gene>
<evidence type="ECO:0000313" key="3">
    <source>
        <dbReference type="Proteomes" id="UP000182764"/>
    </source>
</evidence>
<dbReference type="EMBL" id="FOBM01000002">
    <property type="protein sequence ID" value="SEM11911.1"/>
    <property type="molecule type" value="Genomic_DNA"/>
</dbReference>
<reference evidence="2 3" key="1">
    <citation type="submission" date="2016-10" db="EMBL/GenBank/DDBJ databases">
        <authorList>
            <person name="de Groot N.N."/>
        </authorList>
    </citation>
    <scope>NUCLEOTIDE SEQUENCE [LARGE SCALE GENOMIC DNA]</scope>
    <source>
        <strain evidence="2 3">VTM1R29</strain>
    </source>
</reference>
<evidence type="ECO:0000256" key="1">
    <source>
        <dbReference type="SAM" id="Phobius"/>
    </source>
</evidence>
<name>A0A1H7VRQ0_9STRE</name>